<name>A0A835L4B4_SPOEX</name>
<protein>
    <recommendedName>
        <fullName evidence="14 15">ATP synthase F(0) complex subunit e, mitochondrial</fullName>
    </recommendedName>
</protein>
<comment type="caution">
    <text evidence="16">The sequence shown here is derived from an EMBL/GenBank/DDBJ whole genome shotgun (WGS) entry which is preliminary data.</text>
</comment>
<comment type="subunit">
    <text evidence="13">Component of the ATP synthase complex composed at least of ATP5F1A/subunit alpha, ATP5F1B/subunit beta, ATP5MC1/subunit c (homooctomer), MT-ATP6/subunit a, MT-ATP8/subunit 8, ATP5ME/subunit e, ATP5MF/subunit f, ATP5MG/subunit g, ATP5MK/subunit k, ATP5MJ/subunit j, ATP5F1C/subunit gamma, ATP5F1D/subunit delta, ATP5F1E/subunit epsilon, ATP5PF/subunit F6, ATP5PB/subunit b, ATP5PD/subunit d, ATP5PO/subunit OSCP. ATP synthase complex consists of a soluble F(1) head domain (subunits alpha(3) and beta(3)) - the catalytic core - and a membrane F(0) domain - the membrane proton channel (subunits c, a, 8, e, f, g, k and j). These two domains are linked by a central stalk (subunits gamma, delta, and epsilon) rotating inside the F1 region and a stationary peripheral stalk (subunits F6, b, d, and OSCP).</text>
</comment>
<keyword evidence="6 15" id="KW-0999">Mitochondrion inner membrane</keyword>
<keyword evidence="10" id="KW-0472">Membrane</keyword>
<keyword evidence="17" id="KW-1185">Reference proteome</keyword>
<gene>
    <name evidence="16" type="ORF">HW555_011723</name>
</gene>
<evidence type="ECO:0000313" key="17">
    <source>
        <dbReference type="Proteomes" id="UP000648187"/>
    </source>
</evidence>
<dbReference type="EMBL" id="JACKWZ010000369">
    <property type="protein sequence ID" value="KAF9408659.1"/>
    <property type="molecule type" value="Genomic_DNA"/>
</dbReference>
<dbReference type="Proteomes" id="UP000648187">
    <property type="component" value="Unassembled WGS sequence"/>
</dbReference>
<comment type="function">
    <text evidence="12 15">Subunit e, of the mitochondrial membrane ATP synthase complex (F(1)F(0) ATP synthase or Complex V) that produces ATP from ADP in the presence of a proton gradient across the membrane which is generated by electron transport complexes of the respiratory chain. ATP synthase complex consist of a soluble F(1) head domain - the catalytic core - and a membrane F(1) domain - the membrane proton channel. These two domains are linked by a central stalk rotating inside the F(1) region and a stationary peripheral stalk. During catalysis, ATP synthesis in the catalytic domain of F(1) is coupled via a rotary mechanism of the central stalk subunits to proton translocation. In vivo, can only synthesize ATP although its ATP hydrolase activity can be activated artificially in vitro. Part of the complex F(0) domain.</text>
</comment>
<accession>A0A835L4B4</accession>
<evidence type="ECO:0000256" key="3">
    <source>
        <dbReference type="ARBA" id="ARBA00022448"/>
    </source>
</evidence>
<evidence type="ECO:0000256" key="11">
    <source>
        <dbReference type="ARBA" id="ARBA00023310"/>
    </source>
</evidence>
<dbReference type="PANTHER" id="PTHR12427">
    <property type="entry name" value="ATP SYNTHASE E CHAIN, MITOCHONDRIAL"/>
    <property type="match status" value="1"/>
</dbReference>
<evidence type="ECO:0000256" key="8">
    <source>
        <dbReference type="ARBA" id="ARBA00023065"/>
    </source>
</evidence>
<evidence type="ECO:0000256" key="10">
    <source>
        <dbReference type="ARBA" id="ARBA00023136"/>
    </source>
</evidence>
<keyword evidence="7" id="KW-0007">Acetylation</keyword>
<evidence type="ECO:0000256" key="14">
    <source>
        <dbReference type="ARBA" id="ARBA00074682"/>
    </source>
</evidence>
<evidence type="ECO:0000256" key="6">
    <source>
        <dbReference type="ARBA" id="ARBA00022792"/>
    </source>
</evidence>
<organism evidence="16 17">
    <name type="scientific">Spodoptera exigua</name>
    <name type="common">Beet armyworm</name>
    <name type="synonym">Noctua fulgens</name>
    <dbReference type="NCBI Taxonomy" id="7107"/>
    <lineage>
        <taxon>Eukaryota</taxon>
        <taxon>Metazoa</taxon>
        <taxon>Ecdysozoa</taxon>
        <taxon>Arthropoda</taxon>
        <taxon>Hexapoda</taxon>
        <taxon>Insecta</taxon>
        <taxon>Pterygota</taxon>
        <taxon>Neoptera</taxon>
        <taxon>Endopterygota</taxon>
        <taxon>Lepidoptera</taxon>
        <taxon>Glossata</taxon>
        <taxon>Ditrysia</taxon>
        <taxon>Noctuoidea</taxon>
        <taxon>Noctuidae</taxon>
        <taxon>Amphipyrinae</taxon>
        <taxon>Spodoptera</taxon>
    </lineage>
</organism>
<dbReference type="AlphaFoldDB" id="A0A835L4B4"/>
<evidence type="ECO:0000256" key="7">
    <source>
        <dbReference type="ARBA" id="ARBA00022990"/>
    </source>
</evidence>
<keyword evidence="9 15" id="KW-0496">Mitochondrion</keyword>
<reference evidence="16" key="1">
    <citation type="submission" date="2020-08" db="EMBL/GenBank/DDBJ databases">
        <title>Spodoptera exigua strain:BAW_Kor-Di-RS1 Genome sequencing and assembly.</title>
        <authorList>
            <person name="Kim J."/>
            <person name="Nam H.Y."/>
            <person name="Kwon M."/>
            <person name="Choi J.H."/>
            <person name="Cho S.R."/>
            <person name="Kim G.-H."/>
        </authorList>
    </citation>
    <scope>NUCLEOTIDE SEQUENCE</scope>
    <source>
        <strain evidence="16">BAW_Kor-Di-RS1</strain>
        <tissue evidence="16">Whole-body</tissue>
    </source>
</reference>
<keyword evidence="3 15" id="KW-0813">Transport</keyword>
<keyword evidence="4 15" id="KW-0138">CF(0)</keyword>
<sequence length="114" mass="13173">MEKLPYGPPYPVSPLIRSARYAFLFAGIVYGLVKQSKYSAQEEKWREEEAKRKKIRDKQNAILKARIAKEEKETLKLLESGKLFEVPEEVRPESETDTELSCGKPKKKTCHCND</sequence>
<dbReference type="GO" id="GO:0045259">
    <property type="term" value="C:proton-transporting ATP synthase complex"/>
    <property type="evidence" value="ECO:0007669"/>
    <property type="project" value="UniProtKB-UniRule"/>
</dbReference>
<comment type="subunit">
    <text evidence="15">F-type ATPases have 2 components, CF(1) - the catalytic core - and CF(0) - the membrane proton channel. CF(1) and CF(0) have multiple subunits.</text>
</comment>
<evidence type="ECO:0000256" key="13">
    <source>
        <dbReference type="ARBA" id="ARBA00064647"/>
    </source>
</evidence>
<keyword evidence="8 15" id="KW-0406">Ion transport</keyword>
<dbReference type="GO" id="GO:0005743">
    <property type="term" value="C:mitochondrial inner membrane"/>
    <property type="evidence" value="ECO:0007669"/>
    <property type="project" value="UniProtKB-SubCell"/>
</dbReference>
<dbReference type="GO" id="GO:0015078">
    <property type="term" value="F:proton transmembrane transporter activity"/>
    <property type="evidence" value="ECO:0007669"/>
    <property type="project" value="InterPro"/>
</dbReference>
<evidence type="ECO:0000256" key="4">
    <source>
        <dbReference type="ARBA" id="ARBA00022547"/>
    </source>
</evidence>
<comment type="similarity">
    <text evidence="2 15">Belongs to the ATPase e subunit family.</text>
</comment>
<proteinExistence type="inferred from homology"/>
<evidence type="ECO:0000313" key="16">
    <source>
        <dbReference type="EMBL" id="KAF9408659.1"/>
    </source>
</evidence>
<evidence type="ECO:0000256" key="15">
    <source>
        <dbReference type="RuleBase" id="RU367005"/>
    </source>
</evidence>
<keyword evidence="11 15" id="KW-0066">ATP synthesis</keyword>
<keyword evidence="5 15" id="KW-0375">Hydrogen ion transport</keyword>
<dbReference type="Pfam" id="PF05680">
    <property type="entry name" value="ATP-synt_E"/>
    <property type="match status" value="1"/>
</dbReference>
<evidence type="ECO:0000256" key="12">
    <source>
        <dbReference type="ARBA" id="ARBA00057306"/>
    </source>
</evidence>
<evidence type="ECO:0000256" key="5">
    <source>
        <dbReference type="ARBA" id="ARBA00022781"/>
    </source>
</evidence>
<evidence type="ECO:0000256" key="9">
    <source>
        <dbReference type="ARBA" id="ARBA00023128"/>
    </source>
</evidence>
<dbReference type="PANTHER" id="PTHR12427:SF1">
    <property type="entry name" value="ATP SYNTHASE SUBUNIT E, MITOCHONDRIAL"/>
    <property type="match status" value="1"/>
</dbReference>
<evidence type="ECO:0000256" key="2">
    <source>
        <dbReference type="ARBA" id="ARBA00007333"/>
    </source>
</evidence>
<dbReference type="GO" id="GO:0015986">
    <property type="term" value="P:proton motive force-driven ATP synthesis"/>
    <property type="evidence" value="ECO:0007669"/>
    <property type="project" value="InterPro"/>
</dbReference>
<comment type="subcellular location">
    <subcellularLocation>
        <location evidence="1 15">Mitochondrion inner membrane</location>
    </subcellularLocation>
</comment>
<dbReference type="InterPro" id="IPR008386">
    <property type="entry name" value="ATP_synth_F0_esu_mt"/>
</dbReference>
<evidence type="ECO:0000256" key="1">
    <source>
        <dbReference type="ARBA" id="ARBA00004273"/>
    </source>
</evidence>